<protein>
    <submittedName>
        <fullName evidence="1">Uncharacterized protein</fullName>
    </submittedName>
</protein>
<dbReference type="Proteomes" id="UP001558613">
    <property type="component" value="Unassembled WGS sequence"/>
</dbReference>
<organism evidence="1 2">
    <name type="scientific">Cirrhinus molitorella</name>
    <name type="common">mud carp</name>
    <dbReference type="NCBI Taxonomy" id="172907"/>
    <lineage>
        <taxon>Eukaryota</taxon>
        <taxon>Metazoa</taxon>
        <taxon>Chordata</taxon>
        <taxon>Craniata</taxon>
        <taxon>Vertebrata</taxon>
        <taxon>Euteleostomi</taxon>
        <taxon>Actinopterygii</taxon>
        <taxon>Neopterygii</taxon>
        <taxon>Teleostei</taxon>
        <taxon>Ostariophysi</taxon>
        <taxon>Cypriniformes</taxon>
        <taxon>Cyprinidae</taxon>
        <taxon>Labeoninae</taxon>
        <taxon>Labeonini</taxon>
        <taxon>Cirrhinus</taxon>
    </lineage>
</organism>
<reference evidence="1 2" key="1">
    <citation type="submission" date="2023-09" db="EMBL/GenBank/DDBJ databases">
        <authorList>
            <person name="Wang M."/>
        </authorList>
    </citation>
    <scope>NUCLEOTIDE SEQUENCE [LARGE SCALE GENOMIC DNA]</scope>
    <source>
        <strain evidence="1">GT-2023</strain>
        <tissue evidence="1">Liver</tissue>
    </source>
</reference>
<keyword evidence="2" id="KW-1185">Reference proteome</keyword>
<dbReference type="EMBL" id="JAYMGO010000014">
    <property type="protein sequence ID" value="KAL1261994.1"/>
    <property type="molecule type" value="Genomic_DNA"/>
</dbReference>
<evidence type="ECO:0000313" key="1">
    <source>
        <dbReference type="EMBL" id="KAL1261994.1"/>
    </source>
</evidence>
<proteinExistence type="predicted"/>
<comment type="caution">
    <text evidence="1">The sequence shown here is derived from an EMBL/GenBank/DDBJ whole genome shotgun (WGS) entry which is preliminary data.</text>
</comment>
<gene>
    <name evidence="1" type="ORF">QQF64_007259</name>
</gene>
<sequence>MDGSVGLLWEEWAKAGETMERKRYGGIGDEVVRVHFSRASQRQPRSALTLHKASITPSFRRANRLPFSRHHAHIRGNEGNHSSQMSKQAISITATSNLSRTIQSGHFFKLENRKIVLTFRRTEPHVHTRT</sequence>
<accession>A0ABR3MA54</accession>
<name>A0ABR3MA54_9TELE</name>
<evidence type="ECO:0000313" key="2">
    <source>
        <dbReference type="Proteomes" id="UP001558613"/>
    </source>
</evidence>